<evidence type="ECO:0000313" key="4">
    <source>
        <dbReference type="Proteomes" id="UP001385809"/>
    </source>
</evidence>
<dbReference type="InterPro" id="IPR024344">
    <property type="entry name" value="MDMPI_metal-binding"/>
</dbReference>
<organism evidence="3 4">
    <name type="scientific">Actinomycetospora aurantiaca</name>
    <dbReference type="NCBI Taxonomy" id="3129233"/>
    <lineage>
        <taxon>Bacteria</taxon>
        <taxon>Bacillati</taxon>
        <taxon>Actinomycetota</taxon>
        <taxon>Actinomycetes</taxon>
        <taxon>Pseudonocardiales</taxon>
        <taxon>Pseudonocardiaceae</taxon>
        <taxon>Actinomycetospora</taxon>
    </lineage>
</organism>
<feature type="domain" description="MDMPI C-terminal" evidence="1">
    <location>
        <begin position="139"/>
        <end position="222"/>
    </location>
</feature>
<keyword evidence="4" id="KW-1185">Reference proteome</keyword>
<gene>
    <name evidence="3" type="ORF">WCD74_10170</name>
</gene>
<dbReference type="EMBL" id="JBBEGN010000003">
    <property type="protein sequence ID" value="MEJ2868131.1"/>
    <property type="molecule type" value="Genomic_DNA"/>
</dbReference>
<proteinExistence type="predicted"/>
<comment type="caution">
    <text evidence="3">The sequence shown here is derived from an EMBL/GenBank/DDBJ whole genome shotgun (WGS) entry which is preliminary data.</text>
</comment>
<sequence length="228" mass="25075">MDADDWISAVAADGRELGRLCRERPDTTVRSCPDWTGADLLAHAAGFCRTLDELFAGRREARDPAVVVPPDEALRTYGDDLAALLRLLTATDPGAPVKNWSVLPDDAAYWFRRAAHEFAIHRWDAATTADGEPEPVPPDLARDGIAEFFESFVATAFAYGFMPPKEATLVVELTDLDETLTQDLPRPGPTTTMRGSAPEIVLAFWHRRDPVAFHAGGDRAILEAWPHI</sequence>
<evidence type="ECO:0000259" key="2">
    <source>
        <dbReference type="Pfam" id="PF11716"/>
    </source>
</evidence>
<dbReference type="PANTHER" id="PTHR40758">
    <property type="entry name" value="CONSERVED PROTEIN"/>
    <property type="match status" value="1"/>
</dbReference>
<dbReference type="GO" id="GO:0016853">
    <property type="term" value="F:isomerase activity"/>
    <property type="evidence" value="ECO:0007669"/>
    <property type="project" value="UniProtKB-KW"/>
</dbReference>
<reference evidence="3 4" key="1">
    <citation type="submission" date="2024-03" db="EMBL/GenBank/DDBJ databases">
        <title>Actinomycetospora sp. OC33-EN08, a novel actinomycete isolated from wild orchid (Aerides multiflora).</title>
        <authorList>
            <person name="Suriyachadkun C."/>
        </authorList>
    </citation>
    <scope>NUCLEOTIDE SEQUENCE [LARGE SCALE GENOMIC DNA]</scope>
    <source>
        <strain evidence="3 4">OC33-EN08</strain>
    </source>
</reference>
<accession>A0ABU8MMG6</accession>
<dbReference type="InterPro" id="IPR010872">
    <property type="entry name" value="MDMPI_C-term_domain"/>
</dbReference>
<feature type="domain" description="Mycothiol-dependent maleylpyruvate isomerase metal-binding" evidence="2">
    <location>
        <begin position="15"/>
        <end position="126"/>
    </location>
</feature>
<evidence type="ECO:0000313" key="3">
    <source>
        <dbReference type="EMBL" id="MEJ2868131.1"/>
    </source>
</evidence>
<name>A0ABU8MMG6_9PSEU</name>
<dbReference type="NCBIfam" id="TIGR03083">
    <property type="entry name" value="maleylpyruvate isomerase family mycothiol-dependent enzyme"/>
    <property type="match status" value="1"/>
</dbReference>
<protein>
    <submittedName>
        <fullName evidence="3">Maleylpyruvate isomerase family mycothiol-dependent enzyme</fullName>
    </submittedName>
</protein>
<dbReference type="Pfam" id="PF07398">
    <property type="entry name" value="MDMPI_C"/>
    <property type="match status" value="1"/>
</dbReference>
<dbReference type="RefSeq" id="WP_337694727.1">
    <property type="nucleotide sequence ID" value="NZ_JBBEGN010000003.1"/>
</dbReference>
<dbReference type="InterPro" id="IPR034660">
    <property type="entry name" value="DinB/YfiT-like"/>
</dbReference>
<dbReference type="Proteomes" id="UP001385809">
    <property type="component" value="Unassembled WGS sequence"/>
</dbReference>
<dbReference type="InterPro" id="IPR017517">
    <property type="entry name" value="Maleyloyr_isom"/>
</dbReference>
<dbReference type="Pfam" id="PF11716">
    <property type="entry name" value="MDMPI_N"/>
    <property type="match status" value="1"/>
</dbReference>
<dbReference type="PANTHER" id="PTHR40758:SF1">
    <property type="entry name" value="CONSERVED PROTEIN"/>
    <property type="match status" value="1"/>
</dbReference>
<dbReference type="SUPFAM" id="SSF109854">
    <property type="entry name" value="DinB/YfiT-like putative metalloenzymes"/>
    <property type="match status" value="1"/>
</dbReference>
<keyword evidence="3" id="KW-0413">Isomerase</keyword>
<evidence type="ECO:0000259" key="1">
    <source>
        <dbReference type="Pfam" id="PF07398"/>
    </source>
</evidence>